<dbReference type="AlphaFoldDB" id="A0A8C2WV19"/>
<reference evidence="2" key="2">
    <citation type="submission" date="2025-09" db="UniProtKB">
        <authorList>
            <consortium name="Ensembl"/>
        </authorList>
    </citation>
    <scope>IDENTIFICATION</scope>
</reference>
<dbReference type="InterPro" id="IPR036873">
    <property type="entry name" value="Rhodanese-like_dom_sf"/>
</dbReference>
<organism evidence="2 3">
    <name type="scientific">Cyclopterus lumpus</name>
    <name type="common">Lumpsucker</name>
    <dbReference type="NCBI Taxonomy" id="8103"/>
    <lineage>
        <taxon>Eukaryota</taxon>
        <taxon>Metazoa</taxon>
        <taxon>Chordata</taxon>
        <taxon>Craniata</taxon>
        <taxon>Vertebrata</taxon>
        <taxon>Euteleostomi</taxon>
        <taxon>Actinopterygii</taxon>
        <taxon>Neopterygii</taxon>
        <taxon>Teleostei</taxon>
        <taxon>Neoteleostei</taxon>
        <taxon>Acanthomorphata</taxon>
        <taxon>Eupercaria</taxon>
        <taxon>Perciformes</taxon>
        <taxon>Cottioidei</taxon>
        <taxon>Cottales</taxon>
        <taxon>Cyclopteridae</taxon>
        <taxon>Cyclopterus</taxon>
    </lineage>
</organism>
<proteinExistence type="predicted"/>
<evidence type="ECO:0000259" key="1">
    <source>
        <dbReference type="PROSITE" id="PS50206"/>
    </source>
</evidence>
<dbReference type="PROSITE" id="PS50206">
    <property type="entry name" value="RHODANESE_3"/>
    <property type="match status" value="1"/>
</dbReference>
<dbReference type="Pfam" id="PF00581">
    <property type="entry name" value="Rhodanese"/>
    <property type="match status" value="1"/>
</dbReference>
<dbReference type="SMART" id="SM00450">
    <property type="entry name" value="RHOD"/>
    <property type="match status" value="1"/>
</dbReference>
<name>A0A8C2WV19_CYCLU</name>
<evidence type="ECO:0000313" key="2">
    <source>
        <dbReference type="Ensembl" id="ENSCLMP00005008856.1"/>
    </source>
</evidence>
<dbReference type="PANTHER" id="PTHR44086:SF3">
    <property type="entry name" value="THIOSULFATE SULFURTRANSFERASE_RHODANESE-LIKE DOMAIN-CONTAINING PROTEIN 1 ISOFORM X2"/>
    <property type="match status" value="1"/>
</dbReference>
<reference evidence="2" key="1">
    <citation type="submission" date="2025-08" db="UniProtKB">
        <authorList>
            <consortium name="Ensembl"/>
        </authorList>
    </citation>
    <scope>IDENTIFICATION</scope>
</reference>
<dbReference type="SUPFAM" id="SSF52821">
    <property type="entry name" value="Rhodanese/Cell cycle control phosphatase"/>
    <property type="match status" value="1"/>
</dbReference>
<dbReference type="InterPro" id="IPR001763">
    <property type="entry name" value="Rhodanese-like_dom"/>
</dbReference>
<protein>
    <recommendedName>
        <fullName evidence="1">Rhodanese domain-containing protein</fullName>
    </recommendedName>
</protein>
<dbReference type="Ensembl" id="ENSCLMT00005009659.1">
    <property type="protein sequence ID" value="ENSCLMP00005008856.1"/>
    <property type="gene ID" value="ENSCLMG00005005045.1"/>
</dbReference>
<evidence type="ECO:0000313" key="3">
    <source>
        <dbReference type="Proteomes" id="UP000694565"/>
    </source>
</evidence>
<sequence>TEGVRNLKKSTFAPLYPNLETQPFQSIIHKQFILFCFHDTAGNTSTQDINAFLFSRFNSCIPHFTKDISFEDLKALLGKSKNLLLVDVRTKEEVDKGHIQGSVHIPLDTVDAALLMAPDQFKAKYGVSKPLFDAPELVFHCMMGLRARAATTKAYELGYVNARNYTGGYKEWSEKEKQ</sequence>
<gene>
    <name evidence="2" type="primary">si:dkey-34l15.1</name>
</gene>
<feature type="domain" description="Rhodanese" evidence="1">
    <location>
        <begin position="79"/>
        <end position="177"/>
    </location>
</feature>
<keyword evidence="3" id="KW-1185">Reference proteome</keyword>
<dbReference type="Gene3D" id="3.40.250.10">
    <property type="entry name" value="Rhodanese-like domain"/>
    <property type="match status" value="1"/>
</dbReference>
<dbReference type="Proteomes" id="UP000694565">
    <property type="component" value="Unplaced"/>
</dbReference>
<accession>A0A8C2WV19</accession>
<dbReference type="GeneTree" id="ENSGT00940000161394"/>
<dbReference type="PANTHER" id="PTHR44086">
    <property type="entry name" value="THIOSULFATE SULFURTRANSFERASE RDL2, MITOCHONDRIAL-RELATED"/>
    <property type="match status" value="1"/>
</dbReference>